<gene>
    <name evidence="2" type="ORF">POCTA_138.1.T1290147</name>
</gene>
<proteinExistence type="predicted"/>
<keyword evidence="1" id="KW-0175">Coiled coil</keyword>
<evidence type="ECO:0000313" key="2">
    <source>
        <dbReference type="EMBL" id="CAD8203300.1"/>
    </source>
</evidence>
<name>A0A8S1XQB8_PAROT</name>
<protein>
    <submittedName>
        <fullName evidence="2">Uncharacterized protein</fullName>
    </submittedName>
</protein>
<dbReference type="AlphaFoldDB" id="A0A8S1XQB8"/>
<comment type="caution">
    <text evidence="2">The sequence shown here is derived from an EMBL/GenBank/DDBJ whole genome shotgun (WGS) entry which is preliminary data.</text>
</comment>
<evidence type="ECO:0000256" key="1">
    <source>
        <dbReference type="SAM" id="Coils"/>
    </source>
</evidence>
<organism evidence="2 3">
    <name type="scientific">Paramecium octaurelia</name>
    <dbReference type="NCBI Taxonomy" id="43137"/>
    <lineage>
        <taxon>Eukaryota</taxon>
        <taxon>Sar</taxon>
        <taxon>Alveolata</taxon>
        <taxon>Ciliophora</taxon>
        <taxon>Intramacronucleata</taxon>
        <taxon>Oligohymenophorea</taxon>
        <taxon>Peniculida</taxon>
        <taxon>Parameciidae</taxon>
        <taxon>Paramecium</taxon>
    </lineage>
</organism>
<dbReference type="Proteomes" id="UP000683925">
    <property type="component" value="Unassembled WGS sequence"/>
</dbReference>
<dbReference type="EMBL" id="CAJJDP010000129">
    <property type="protein sequence ID" value="CAD8203300.1"/>
    <property type="molecule type" value="Genomic_DNA"/>
</dbReference>
<feature type="coiled-coil region" evidence="1">
    <location>
        <begin position="186"/>
        <end position="213"/>
    </location>
</feature>
<evidence type="ECO:0000313" key="3">
    <source>
        <dbReference type="Proteomes" id="UP000683925"/>
    </source>
</evidence>
<keyword evidence="3" id="KW-1185">Reference proteome</keyword>
<accession>A0A8S1XQB8</accession>
<sequence length="251" mass="30285">MILDIHFIQKYTSVSIKRIQICNRSQLIKWVYFQSKNILKKSYSLYKLNRMSKIQTLKIYTKFVQVNGNATFKKPRKQEKMEQIYQRNGDNLEFNKKKGNKFQLHQFLKLQNFANSINYNLRIFKCYLMGFNMRAQLSKSINFKKLVRLRQNILRVADLQFINQVLNNLARILTEIKNGNLQCERFEELKLQYQSWKDDINTFEKDEQELLERNRQILKLKWQKVSAGVKVQRKFDSHLMKTVEEHSDEEA</sequence>
<reference evidence="2" key="1">
    <citation type="submission" date="2021-01" db="EMBL/GenBank/DDBJ databases">
        <authorList>
            <consortium name="Genoscope - CEA"/>
            <person name="William W."/>
        </authorList>
    </citation>
    <scope>NUCLEOTIDE SEQUENCE</scope>
</reference>